<dbReference type="InterPro" id="IPR007372">
    <property type="entry name" value="Lipid/polyisoprenoid-bd_YceI"/>
</dbReference>
<name>A0A0M7ANM7_9HYPH</name>
<evidence type="ECO:0000313" key="4">
    <source>
        <dbReference type="Proteomes" id="UP000049983"/>
    </source>
</evidence>
<dbReference type="OrthoDB" id="9811006at2"/>
<dbReference type="STRING" id="311410.LA5095_04078"/>
<keyword evidence="1" id="KW-0732">Signal</keyword>
<feature type="chain" id="PRO_5009788068" description="Lipid/polyisoprenoid-binding YceI-like domain-containing protein" evidence="1">
    <location>
        <begin position="21"/>
        <end position="194"/>
    </location>
</feature>
<dbReference type="PANTHER" id="PTHR34406">
    <property type="entry name" value="PROTEIN YCEI"/>
    <property type="match status" value="1"/>
</dbReference>
<proteinExistence type="predicted"/>
<organism evidence="3 4">
    <name type="scientific">Roseibium album</name>
    <dbReference type="NCBI Taxonomy" id="311410"/>
    <lineage>
        <taxon>Bacteria</taxon>
        <taxon>Pseudomonadati</taxon>
        <taxon>Pseudomonadota</taxon>
        <taxon>Alphaproteobacteria</taxon>
        <taxon>Hyphomicrobiales</taxon>
        <taxon>Stappiaceae</taxon>
        <taxon>Roseibium</taxon>
    </lineage>
</organism>
<evidence type="ECO:0000259" key="2">
    <source>
        <dbReference type="SMART" id="SM00867"/>
    </source>
</evidence>
<reference evidence="4" key="1">
    <citation type="submission" date="2015-07" db="EMBL/GenBank/DDBJ databases">
        <authorList>
            <person name="Rodrigo-Torres Lidia"/>
            <person name="Arahal R.David."/>
        </authorList>
    </citation>
    <scope>NUCLEOTIDE SEQUENCE [LARGE SCALE GENOMIC DNA]</scope>
    <source>
        <strain evidence="4">CECT 5096</strain>
    </source>
</reference>
<evidence type="ECO:0000313" key="3">
    <source>
        <dbReference type="EMBL" id="CTQ76032.1"/>
    </source>
</evidence>
<evidence type="ECO:0000256" key="1">
    <source>
        <dbReference type="SAM" id="SignalP"/>
    </source>
</evidence>
<dbReference type="Pfam" id="PF04264">
    <property type="entry name" value="YceI"/>
    <property type="match status" value="1"/>
</dbReference>
<dbReference type="AlphaFoldDB" id="A0A0M7ANM7"/>
<gene>
    <name evidence="3" type="ORF">LA5096_04625</name>
</gene>
<protein>
    <recommendedName>
        <fullName evidence="2">Lipid/polyisoprenoid-binding YceI-like domain-containing protein</fullName>
    </recommendedName>
</protein>
<dbReference type="Proteomes" id="UP000049983">
    <property type="component" value="Unassembled WGS sequence"/>
</dbReference>
<dbReference type="GeneID" id="97671909"/>
<feature type="domain" description="Lipid/polyisoprenoid-binding YceI-like" evidence="2">
    <location>
        <begin position="24"/>
        <end position="188"/>
    </location>
</feature>
<dbReference type="SUPFAM" id="SSF101874">
    <property type="entry name" value="YceI-like"/>
    <property type="match status" value="1"/>
</dbReference>
<keyword evidence="4" id="KW-1185">Reference proteome</keyword>
<dbReference type="Gene3D" id="2.40.128.110">
    <property type="entry name" value="Lipid/polyisoprenoid-binding, YceI-like"/>
    <property type="match status" value="1"/>
</dbReference>
<dbReference type="SMART" id="SM00867">
    <property type="entry name" value="YceI"/>
    <property type="match status" value="1"/>
</dbReference>
<feature type="signal peptide" evidence="1">
    <location>
        <begin position="1"/>
        <end position="20"/>
    </location>
</feature>
<sequence>MIRLATSALALSLLAAPALAEPVAYEFDKSHANLSFTYNHLGYSTTDGRFGDWDGKLLIDQDTPANSTVEFTVNIDSLDTFWADRDTHLKSPDFFDAAKYPQAAFKSTKVEQTGENQLEVTGDLTLKGVTKPVTLTVDVTAMGEHPMAKKAAAGFAVSTVLKRSDFGMDMFVPYVGDEVTVTFHAETLKADATN</sequence>
<accession>A0A0M7ANM7</accession>
<dbReference type="InterPro" id="IPR036761">
    <property type="entry name" value="TTHA0802/YceI-like_sf"/>
</dbReference>
<dbReference type="PANTHER" id="PTHR34406:SF1">
    <property type="entry name" value="PROTEIN YCEI"/>
    <property type="match status" value="1"/>
</dbReference>
<dbReference type="RefSeq" id="WP_055118265.1">
    <property type="nucleotide sequence ID" value="NZ_CXWA01000011.1"/>
</dbReference>
<dbReference type="EMBL" id="CXWC01000012">
    <property type="protein sequence ID" value="CTQ76032.1"/>
    <property type="molecule type" value="Genomic_DNA"/>
</dbReference>